<proteinExistence type="predicted"/>
<dbReference type="Proteomes" id="UP001055072">
    <property type="component" value="Unassembled WGS sequence"/>
</dbReference>
<evidence type="ECO:0000313" key="2">
    <source>
        <dbReference type="Proteomes" id="UP001055072"/>
    </source>
</evidence>
<comment type="caution">
    <text evidence="1">The sequence shown here is derived from an EMBL/GenBank/DDBJ whole genome shotgun (WGS) entry which is preliminary data.</text>
</comment>
<organism evidence="1 2">
    <name type="scientific">Irpex rosettiformis</name>
    <dbReference type="NCBI Taxonomy" id="378272"/>
    <lineage>
        <taxon>Eukaryota</taxon>
        <taxon>Fungi</taxon>
        <taxon>Dikarya</taxon>
        <taxon>Basidiomycota</taxon>
        <taxon>Agaricomycotina</taxon>
        <taxon>Agaricomycetes</taxon>
        <taxon>Polyporales</taxon>
        <taxon>Irpicaceae</taxon>
        <taxon>Irpex</taxon>
    </lineage>
</organism>
<reference evidence="1" key="1">
    <citation type="journal article" date="2021" name="Environ. Microbiol.">
        <title>Gene family expansions and transcriptome signatures uncover fungal adaptations to wood decay.</title>
        <authorList>
            <person name="Hage H."/>
            <person name="Miyauchi S."/>
            <person name="Viragh M."/>
            <person name="Drula E."/>
            <person name="Min B."/>
            <person name="Chaduli D."/>
            <person name="Navarro D."/>
            <person name="Favel A."/>
            <person name="Norest M."/>
            <person name="Lesage-Meessen L."/>
            <person name="Balint B."/>
            <person name="Merenyi Z."/>
            <person name="de Eugenio L."/>
            <person name="Morin E."/>
            <person name="Martinez A.T."/>
            <person name="Baldrian P."/>
            <person name="Stursova M."/>
            <person name="Martinez M.J."/>
            <person name="Novotny C."/>
            <person name="Magnuson J.K."/>
            <person name="Spatafora J.W."/>
            <person name="Maurice S."/>
            <person name="Pangilinan J."/>
            <person name="Andreopoulos W."/>
            <person name="LaButti K."/>
            <person name="Hundley H."/>
            <person name="Na H."/>
            <person name="Kuo A."/>
            <person name="Barry K."/>
            <person name="Lipzen A."/>
            <person name="Henrissat B."/>
            <person name="Riley R."/>
            <person name="Ahrendt S."/>
            <person name="Nagy L.G."/>
            <person name="Grigoriev I.V."/>
            <person name="Martin F."/>
            <person name="Rosso M.N."/>
        </authorList>
    </citation>
    <scope>NUCLEOTIDE SEQUENCE</scope>
    <source>
        <strain evidence="1">CBS 384.51</strain>
    </source>
</reference>
<dbReference type="EMBL" id="MU274903">
    <property type="protein sequence ID" value="KAI0092441.1"/>
    <property type="molecule type" value="Genomic_DNA"/>
</dbReference>
<keyword evidence="2" id="KW-1185">Reference proteome</keyword>
<protein>
    <submittedName>
        <fullName evidence="1">Cytochrome P450</fullName>
    </submittedName>
</protein>
<name>A0ACB8UE41_9APHY</name>
<accession>A0ACB8UE41</accession>
<evidence type="ECO:0000313" key="1">
    <source>
        <dbReference type="EMBL" id="KAI0092441.1"/>
    </source>
</evidence>
<gene>
    <name evidence="1" type="ORF">BDY19DRAFT_483951</name>
</gene>
<sequence>MFLSAPAGYRQLGYKALSCTGTDTPQVKYYSYPRISARSMSFSTYTLGLFAVSFTAIALVRRHYRWMSRLQGSTLPPGPRGWPLIGSLLEFPAEYPWVVFREWSRTYGDMMFLRLLNTQMLIVSTANVAVDLMEKRSAIYSDKPVFPMDELTGWDFDLALMPYGQRWRSIRAHFHQYFNSVATPNYHDIQTTQIHTFLRRSLDCAGKQHDPTSIRLMLAATILDIVYGLEIQSMDDEYLDIIAKASDSFAEGKALGRFWVDFIPWLKYLPPWIPGAASAKFGAQSRPIVEEMVERPFRDIQSGVNQKPSMARKLFEKLQQEPDLQRRESQLQHIKDSTGLAYIVGSDTTYCMIQTFFCAMAMSPDILKRAQKELETVVGPERLPTFEDSKDLPYIRAIILECLRWLPVTPLGMIHRLTTDDYYNGYFIPKGTVVVPNIWQMLRNPKDYPEPDKFNPNRFLKGGILNREIRDPSTLVFGFGRRICPGRHFSQDNAFLTIATVLHVFDIVPSLDENGNKLDPTPQMTTGILSFPDRFNYMLLPRSEAAERLVRETDKA</sequence>